<dbReference type="RefSeq" id="WP_003856272.1">
    <property type="nucleotide sequence ID" value="NC_009342.1"/>
</dbReference>
<organism evidence="4">
    <name type="scientific">Corynebacterium glutamicum (strain R)</name>
    <dbReference type="NCBI Taxonomy" id="340322"/>
    <lineage>
        <taxon>Bacteria</taxon>
        <taxon>Bacillati</taxon>
        <taxon>Actinomycetota</taxon>
        <taxon>Actinomycetes</taxon>
        <taxon>Mycobacteriales</taxon>
        <taxon>Corynebacteriaceae</taxon>
        <taxon>Corynebacterium</taxon>
    </lineage>
</organism>
<accession>A0AB72VB02</accession>
<dbReference type="PANTHER" id="PTHR33969">
    <property type="entry name" value="SEGREGATION AND CONDENSATION PROTEIN A"/>
    <property type="match status" value="1"/>
</dbReference>
<reference evidence="4" key="1">
    <citation type="journal article" date="2007" name="Microbiology">
        <title>Comparative analysis of the Corynebacterium glutamicum group and complete genome sequence of strain R.</title>
        <authorList>
            <person name="Yukawa H."/>
            <person name="Omumasaba C.A."/>
            <person name="Nonaka H."/>
            <person name="Kos P."/>
            <person name="Okai N."/>
            <person name="Suzuki N."/>
            <person name="Suda M."/>
            <person name="Tsuge Y."/>
            <person name="Watanabe J."/>
            <person name="Ikeda Y."/>
            <person name="Vertes A.A."/>
            <person name="Inui M."/>
        </authorList>
    </citation>
    <scope>NUCLEOTIDE SEQUENCE</scope>
    <source>
        <strain evidence="4">R</strain>
    </source>
</reference>
<dbReference type="GO" id="GO:0007059">
    <property type="term" value="P:chromosome segregation"/>
    <property type="evidence" value="ECO:0007669"/>
    <property type="project" value="UniProtKB-KW"/>
</dbReference>
<dbReference type="Proteomes" id="UP000006698">
    <property type="component" value="Chromosome"/>
</dbReference>
<gene>
    <name evidence="4" type="ordered locus">cgR_1483</name>
</gene>
<evidence type="ECO:0000256" key="1">
    <source>
        <dbReference type="ARBA" id="ARBA00022829"/>
    </source>
</evidence>
<dbReference type="EMBL" id="AP009044">
    <property type="protein sequence ID" value="BAF54475.1"/>
    <property type="molecule type" value="Genomic_DNA"/>
</dbReference>
<keyword evidence="1" id="KW-0159">Chromosome partition</keyword>
<evidence type="ECO:0000256" key="2">
    <source>
        <dbReference type="ARBA" id="ARBA00044777"/>
    </source>
</evidence>
<feature type="compositionally biased region" description="Low complexity" evidence="3">
    <location>
        <begin position="20"/>
        <end position="33"/>
    </location>
</feature>
<feature type="region of interest" description="Disordered" evidence="3">
    <location>
        <begin position="1"/>
        <end position="58"/>
    </location>
</feature>
<proteinExistence type="predicted"/>
<dbReference type="InterPro" id="IPR003768">
    <property type="entry name" value="ScpA"/>
</dbReference>
<protein>
    <recommendedName>
        <fullName evidence="2">Segregation and condensation protein A</fullName>
    </recommendedName>
</protein>
<dbReference type="PANTHER" id="PTHR33969:SF2">
    <property type="entry name" value="SEGREGATION AND CONDENSATION PROTEIN A"/>
    <property type="match status" value="1"/>
</dbReference>
<dbReference type="KEGG" id="cgt:cgR_1483"/>
<evidence type="ECO:0000256" key="3">
    <source>
        <dbReference type="SAM" id="MobiDB-lite"/>
    </source>
</evidence>
<feature type="compositionally biased region" description="Acidic residues" evidence="3">
    <location>
        <begin position="7"/>
        <end position="19"/>
    </location>
</feature>
<dbReference type="Pfam" id="PF02616">
    <property type="entry name" value="SMC_ScpA"/>
    <property type="match status" value="1"/>
</dbReference>
<dbReference type="AlphaFoldDB" id="A0AB72VB02"/>
<name>A0AB72VB02_CORGB</name>
<sequence>MTKVAELDQEWSEVDDAELDAQSAGTSDSSSTDDFADAENTSENLGPIGPEPLPEPDGDVPISGFQVQLDNFEGPFDLLLQLITKKKLDVTEVALAQVTDEFIAYTRKLGETSDLDETTEFLVVAATLLDLKTARLLPRGEVDDEDDLELLEVKDLLFARLLQYRAYKQVAEMFAQWQRDARRRYPRAVSLETQFANLLPPVSLGHSLKSFSELAAVVFRPKPPETVKTDHVHQVAVSVPEQAGRILNTLKLAGIDHYLSFQLLTRDCTASMEVIGRFLALLELYKARAIETLQEEPLGELKVSWTGIDVDPAVVAASDWE</sequence>
<evidence type="ECO:0000313" key="4">
    <source>
        <dbReference type="EMBL" id="BAF54475.1"/>
    </source>
</evidence>
<dbReference type="Gene3D" id="6.10.250.2410">
    <property type="match status" value="1"/>
</dbReference>